<keyword evidence="4" id="KW-1185">Reference proteome</keyword>
<keyword evidence="2" id="KW-0812">Transmembrane</keyword>
<feature type="compositionally biased region" description="Polar residues" evidence="1">
    <location>
        <begin position="1"/>
        <end position="11"/>
    </location>
</feature>
<protein>
    <submittedName>
        <fullName evidence="3">Phospholipid/cholesterol/gamma-HCH transport system permease protein</fullName>
    </submittedName>
</protein>
<dbReference type="RefSeq" id="WP_310311284.1">
    <property type="nucleotide sequence ID" value="NZ_JAVDWU010000001.1"/>
</dbReference>
<feature type="region of interest" description="Disordered" evidence="1">
    <location>
        <begin position="1"/>
        <end position="29"/>
    </location>
</feature>
<name>A0ABU1WH17_9BURK</name>
<feature type="transmembrane region" description="Helical" evidence="2">
    <location>
        <begin position="222"/>
        <end position="245"/>
    </location>
</feature>
<reference evidence="3 4" key="1">
    <citation type="submission" date="2023-07" db="EMBL/GenBank/DDBJ databases">
        <title>Sorghum-associated microbial communities from plants grown in Nebraska, USA.</title>
        <authorList>
            <person name="Schachtman D."/>
        </authorList>
    </citation>
    <scope>NUCLEOTIDE SEQUENCE [LARGE SCALE GENOMIC DNA]</scope>
    <source>
        <strain evidence="3 4">4249</strain>
    </source>
</reference>
<feature type="transmembrane region" description="Helical" evidence="2">
    <location>
        <begin position="182"/>
        <end position="202"/>
    </location>
</feature>
<evidence type="ECO:0000313" key="4">
    <source>
        <dbReference type="Proteomes" id="UP001265700"/>
    </source>
</evidence>
<dbReference type="Proteomes" id="UP001265700">
    <property type="component" value="Unassembled WGS sequence"/>
</dbReference>
<organism evidence="3 4">
    <name type="scientific">Hydrogenophaga palleronii</name>
    <dbReference type="NCBI Taxonomy" id="65655"/>
    <lineage>
        <taxon>Bacteria</taxon>
        <taxon>Pseudomonadati</taxon>
        <taxon>Pseudomonadota</taxon>
        <taxon>Betaproteobacteria</taxon>
        <taxon>Burkholderiales</taxon>
        <taxon>Comamonadaceae</taxon>
        <taxon>Hydrogenophaga</taxon>
    </lineage>
</organism>
<comment type="caution">
    <text evidence="3">The sequence shown here is derived from an EMBL/GenBank/DDBJ whole genome shotgun (WGS) entry which is preliminary data.</text>
</comment>
<feature type="transmembrane region" description="Helical" evidence="2">
    <location>
        <begin position="365"/>
        <end position="383"/>
    </location>
</feature>
<evidence type="ECO:0000256" key="1">
    <source>
        <dbReference type="SAM" id="MobiDB-lite"/>
    </source>
</evidence>
<evidence type="ECO:0000313" key="3">
    <source>
        <dbReference type="EMBL" id="MDR7148566.1"/>
    </source>
</evidence>
<dbReference type="InterPro" id="IPR030802">
    <property type="entry name" value="Permease_MalE"/>
</dbReference>
<accession>A0ABU1WH17</accession>
<dbReference type="Pfam" id="PF02405">
    <property type="entry name" value="MlaE"/>
    <property type="match status" value="1"/>
</dbReference>
<sequence length="388" mass="41066">MRDASSGNALSDTMEVNDETQAPGASWLPRGDDWVLQLSGAWRGQRAALPELPAQDFNGAVAVDAEALRSWDAGLAAQLWQQLDPLARRSVTLDLQGLPQGLQEVLALALHDAPPTEEAAVGPAHGPLERLGERTKTWWADHRKTLTFVGEVLLSMGRWVRGKSDMRTSDLMWQIEQTGPRSLPIVSLVCFLVGLIVAYMGAAQLQRFGAQNFIADLVTVGVVREVAALLVGIVLAGRVGAAFAAQIGSMRANEEVDALTTLGVNPFDFLVLPRVLALLIVGPMLTAFGAAVGMAVGWLVAVGIYGVTPLEYVYASVESLTLPHVVVGLIKGTVYAVLVALAGCLQGMAAGRSAQAVGDATTASVVQAIVWIVVAASVLTVVFQRLDF</sequence>
<evidence type="ECO:0000256" key="2">
    <source>
        <dbReference type="SAM" id="Phobius"/>
    </source>
</evidence>
<dbReference type="PANTHER" id="PTHR30188:SF3">
    <property type="entry name" value="ABC TRANSPORTER PERMEASE"/>
    <property type="match status" value="1"/>
</dbReference>
<dbReference type="EMBL" id="JAVDWU010000001">
    <property type="protein sequence ID" value="MDR7148566.1"/>
    <property type="molecule type" value="Genomic_DNA"/>
</dbReference>
<proteinExistence type="predicted"/>
<keyword evidence="2" id="KW-0472">Membrane</keyword>
<keyword evidence="2" id="KW-1133">Transmembrane helix</keyword>
<feature type="transmembrane region" description="Helical" evidence="2">
    <location>
        <begin position="275"/>
        <end position="305"/>
    </location>
</feature>
<dbReference type="PANTHER" id="PTHR30188">
    <property type="entry name" value="ABC TRANSPORTER PERMEASE PROTEIN-RELATED"/>
    <property type="match status" value="1"/>
</dbReference>
<feature type="transmembrane region" description="Helical" evidence="2">
    <location>
        <begin position="325"/>
        <end position="345"/>
    </location>
</feature>
<gene>
    <name evidence="3" type="ORF">J2W49_000494</name>
</gene>